<evidence type="ECO:0000313" key="1">
    <source>
        <dbReference type="EMBL" id="JAD97546.1"/>
    </source>
</evidence>
<dbReference type="EMBL" id="GBRH01200349">
    <property type="protein sequence ID" value="JAD97546.1"/>
    <property type="molecule type" value="Transcribed_RNA"/>
</dbReference>
<name>A0A0A9EBZ4_ARUDO</name>
<proteinExistence type="predicted"/>
<accession>A0A0A9EBZ4</accession>
<reference evidence="1" key="2">
    <citation type="journal article" date="2015" name="Data Brief">
        <title>Shoot transcriptome of the giant reed, Arundo donax.</title>
        <authorList>
            <person name="Barrero R.A."/>
            <person name="Guerrero F.D."/>
            <person name="Moolhuijzen P."/>
            <person name="Goolsby J.A."/>
            <person name="Tidwell J."/>
            <person name="Bellgard S.E."/>
            <person name="Bellgard M.I."/>
        </authorList>
    </citation>
    <scope>NUCLEOTIDE SEQUENCE</scope>
    <source>
        <tissue evidence="1">Shoot tissue taken approximately 20 cm above the soil surface</tissue>
    </source>
</reference>
<sequence length="32" mass="3633">MRCFPLQSMGILLVSTQIQSRLLTVVISYVHV</sequence>
<organism evidence="1">
    <name type="scientific">Arundo donax</name>
    <name type="common">Giant reed</name>
    <name type="synonym">Donax arundinaceus</name>
    <dbReference type="NCBI Taxonomy" id="35708"/>
    <lineage>
        <taxon>Eukaryota</taxon>
        <taxon>Viridiplantae</taxon>
        <taxon>Streptophyta</taxon>
        <taxon>Embryophyta</taxon>
        <taxon>Tracheophyta</taxon>
        <taxon>Spermatophyta</taxon>
        <taxon>Magnoliopsida</taxon>
        <taxon>Liliopsida</taxon>
        <taxon>Poales</taxon>
        <taxon>Poaceae</taxon>
        <taxon>PACMAD clade</taxon>
        <taxon>Arundinoideae</taxon>
        <taxon>Arundineae</taxon>
        <taxon>Arundo</taxon>
    </lineage>
</organism>
<protein>
    <submittedName>
        <fullName evidence="1">Uncharacterized protein</fullName>
    </submittedName>
</protein>
<reference evidence="1" key="1">
    <citation type="submission" date="2014-09" db="EMBL/GenBank/DDBJ databases">
        <authorList>
            <person name="Magalhaes I.L.F."/>
            <person name="Oliveira U."/>
            <person name="Santos F.R."/>
            <person name="Vidigal T.H.D.A."/>
            <person name="Brescovit A.D."/>
            <person name="Santos A.J."/>
        </authorList>
    </citation>
    <scope>NUCLEOTIDE SEQUENCE</scope>
    <source>
        <tissue evidence="1">Shoot tissue taken approximately 20 cm above the soil surface</tissue>
    </source>
</reference>
<dbReference type="AlphaFoldDB" id="A0A0A9EBZ4"/>